<sequence length="392" mass="41343">MELLNGVVRDYAWGSRTAIPALLGLEADGGPQAELWLGAHPGAPAVAGDEPLDALVERDPAGLLGARVRERFGDRLPFLLKVLAAEQPLSVQVHPSEEQAREGFAREDAEGVPRDAAHRSYKDPHHKPEMVVALTPFEALCGFRDPAVSRAALQRLDVPALAPLLDVLDDPDPEAALRGALALLLGGEADLEAMVEDATAACGDVDPDAGDVDPDRRTVAELAAHFPGDPGVLVALLLHRVRLEPGEAVWLPAGNVHAYLHGTSVELMAASDNVLRGGLTPKHVDVAELRRVVDHRPVPVPRVVPVERAGARVWRPGPDELELWQLHPDGGAPVDGPADGPRVVLCTEGRVDLATDGGALRLARGGAALVRDDDGPLRVGGEGVVWVAAVPA</sequence>
<evidence type="ECO:0000313" key="12">
    <source>
        <dbReference type="Proteomes" id="UP000276232"/>
    </source>
</evidence>
<feature type="compositionally biased region" description="Basic and acidic residues" evidence="9">
    <location>
        <begin position="95"/>
        <end position="122"/>
    </location>
</feature>
<comment type="similarity">
    <text evidence="2">Belongs to the mannose-6-phosphate isomerase type 1 family.</text>
</comment>
<evidence type="ECO:0000256" key="9">
    <source>
        <dbReference type="SAM" id="MobiDB-lite"/>
    </source>
</evidence>
<dbReference type="Gene3D" id="1.10.441.10">
    <property type="entry name" value="Phosphomannose Isomerase, domain 2"/>
    <property type="match status" value="1"/>
</dbReference>
<evidence type="ECO:0000256" key="5">
    <source>
        <dbReference type="ARBA" id="ARBA00022833"/>
    </source>
</evidence>
<dbReference type="FunCoup" id="A0A3N1G919">
    <property type="interactions" value="332"/>
</dbReference>
<evidence type="ECO:0000256" key="1">
    <source>
        <dbReference type="ARBA" id="ARBA00000757"/>
    </source>
</evidence>
<keyword evidence="5 8" id="KW-0862">Zinc</keyword>
<organism evidence="11 12">
    <name type="scientific">Pseudokineococcus lusitanus</name>
    <dbReference type="NCBI Taxonomy" id="763993"/>
    <lineage>
        <taxon>Bacteria</taxon>
        <taxon>Bacillati</taxon>
        <taxon>Actinomycetota</taxon>
        <taxon>Actinomycetes</taxon>
        <taxon>Kineosporiales</taxon>
        <taxon>Kineosporiaceae</taxon>
        <taxon>Pseudokineococcus</taxon>
    </lineage>
</organism>
<reference evidence="11 12" key="1">
    <citation type="journal article" date="2015" name="Stand. Genomic Sci.">
        <title>Genomic Encyclopedia of Bacterial and Archaeal Type Strains, Phase III: the genomes of soil and plant-associated and newly described type strains.</title>
        <authorList>
            <person name="Whitman W.B."/>
            <person name="Woyke T."/>
            <person name="Klenk H.P."/>
            <person name="Zhou Y."/>
            <person name="Lilburn T.G."/>
            <person name="Beck B.J."/>
            <person name="De Vos P."/>
            <person name="Vandamme P."/>
            <person name="Eisen J.A."/>
            <person name="Garrity G."/>
            <person name="Hugenholtz P."/>
            <person name="Kyrpides N.C."/>
        </authorList>
    </citation>
    <scope>NUCLEOTIDE SEQUENCE [LARGE SCALE GENOMIC DNA]</scope>
    <source>
        <strain evidence="11 12">CECT 7306</strain>
    </source>
</reference>
<dbReference type="EMBL" id="RJKN01000010">
    <property type="protein sequence ID" value="ROP26717.1"/>
    <property type="molecule type" value="Genomic_DNA"/>
</dbReference>
<dbReference type="RefSeq" id="WP_123381257.1">
    <property type="nucleotide sequence ID" value="NZ_RJKN01000010.1"/>
</dbReference>
<proteinExistence type="inferred from homology"/>
<evidence type="ECO:0000256" key="2">
    <source>
        <dbReference type="ARBA" id="ARBA00010772"/>
    </source>
</evidence>
<dbReference type="InterPro" id="IPR001250">
    <property type="entry name" value="Man6P_Isoase-1"/>
</dbReference>
<feature type="binding site" evidence="8">
    <location>
        <position position="94"/>
    </location>
    <ligand>
        <name>Zn(2+)</name>
        <dbReference type="ChEBI" id="CHEBI:29105"/>
    </ligand>
</feature>
<comment type="caution">
    <text evidence="11">The sequence shown here is derived from an EMBL/GenBank/DDBJ whole genome shotgun (WGS) entry which is preliminary data.</text>
</comment>
<feature type="region of interest" description="Disordered" evidence="9">
    <location>
        <begin position="93"/>
        <end position="122"/>
    </location>
</feature>
<dbReference type="Gene3D" id="2.60.120.10">
    <property type="entry name" value="Jelly Rolls"/>
    <property type="match status" value="2"/>
</dbReference>
<dbReference type="SUPFAM" id="SSF51182">
    <property type="entry name" value="RmlC-like cupins"/>
    <property type="match status" value="1"/>
</dbReference>
<dbReference type="GO" id="GO:0008270">
    <property type="term" value="F:zinc ion binding"/>
    <property type="evidence" value="ECO:0007669"/>
    <property type="project" value="InterPro"/>
</dbReference>
<feature type="binding site" evidence="8">
    <location>
        <position position="129"/>
    </location>
    <ligand>
        <name>Zn(2+)</name>
        <dbReference type="ChEBI" id="CHEBI:29105"/>
    </ligand>
</feature>
<dbReference type="PIRSF" id="PIRSF001480">
    <property type="entry name" value="Mannose-6-phosphate_isomerase"/>
    <property type="match status" value="1"/>
</dbReference>
<evidence type="ECO:0000256" key="3">
    <source>
        <dbReference type="ARBA" id="ARBA00011956"/>
    </source>
</evidence>
<evidence type="ECO:0000256" key="8">
    <source>
        <dbReference type="PIRSR" id="PIRSR001480-2"/>
    </source>
</evidence>
<dbReference type="EC" id="5.3.1.8" evidence="3"/>
<dbReference type="GO" id="GO:0009298">
    <property type="term" value="P:GDP-mannose biosynthetic process"/>
    <property type="evidence" value="ECO:0007669"/>
    <property type="project" value="InterPro"/>
</dbReference>
<gene>
    <name evidence="11" type="ORF">EDC03_3187</name>
</gene>
<keyword evidence="4 8" id="KW-0479">Metal-binding</keyword>
<feature type="binding site" evidence="8">
    <location>
        <position position="92"/>
    </location>
    <ligand>
        <name>Zn(2+)</name>
        <dbReference type="ChEBI" id="CHEBI:29105"/>
    </ligand>
</feature>
<dbReference type="PRINTS" id="PR00714">
    <property type="entry name" value="MAN6PISMRASE"/>
</dbReference>
<evidence type="ECO:0000313" key="11">
    <source>
        <dbReference type="EMBL" id="ROP26717.1"/>
    </source>
</evidence>
<comment type="cofactor">
    <cofactor evidence="8">
        <name>Zn(2+)</name>
        <dbReference type="ChEBI" id="CHEBI:29105"/>
    </cofactor>
    <text evidence="8">Binds 1 zinc ion per subunit.</text>
</comment>
<dbReference type="InterPro" id="IPR014710">
    <property type="entry name" value="RmlC-like_jellyroll"/>
</dbReference>
<dbReference type="OrthoDB" id="9792649at2"/>
<evidence type="ECO:0000256" key="7">
    <source>
        <dbReference type="PIRSR" id="PIRSR001480-1"/>
    </source>
</evidence>
<dbReference type="CDD" id="cd07011">
    <property type="entry name" value="cupin_PMI_type_I_N"/>
    <property type="match status" value="1"/>
</dbReference>
<dbReference type="PANTHER" id="PTHR10309">
    <property type="entry name" value="MANNOSE-6-PHOSPHATE ISOMERASE"/>
    <property type="match status" value="1"/>
</dbReference>
<dbReference type="InParanoid" id="A0A3N1G919"/>
<feature type="domain" description="Phosphomannose isomerase type I catalytic" evidence="10">
    <location>
        <begin position="4"/>
        <end position="144"/>
    </location>
</feature>
<feature type="active site" evidence="7">
    <location>
        <position position="276"/>
    </location>
</feature>
<dbReference type="PANTHER" id="PTHR10309:SF0">
    <property type="entry name" value="MANNOSE-6-PHOSPHATE ISOMERASE"/>
    <property type="match status" value="1"/>
</dbReference>
<keyword evidence="6 11" id="KW-0413">Isomerase</keyword>
<keyword evidence="12" id="KW-1185">Reference proteome</keyword>
<dbReference type="InterPro" id="IPR046457">
    <property type="entry name" value="PMI_typeI_cat"/>
</dbReference>
<dbReference type="Proteomes" id="UP000276232">
    <property type="component" value="Unassembled WGS sequence"/>
</dbReference>
<dbReference type="GO" id="GO:0005975">
    <property type="term" value="P:carbohydrate metabolic process"/>
    <property type="evidence" value="ECO:0007669"/>
    <property type="project" value="InterPro"/>
</dbReference>
<accession>A0A3N1G919</accession>
<evidence type="ECO:0000256" key="6">
    <source>
        <dbReference type="ARBA" id="ARBA00023235"/>
    </source>
</evidence>
<evidence type="ECO:0000256" key="4">
    <source>
        <dbReference type="ARBA" id="ARBA00022723"/>
    </source>
</evidence>
<dbReference type="Pfam" id="PF20511">
    <property type="entry name" value="PMI_typeI_cat"/>
    <property type="match status" value="1"/>
</dbReference>
<protein>
    <recommendedName>
        <fullName evidence="3">mannose-6-phosphate isomerase</fullName>
        <ecNumber evidence="3">5.3.1.8</ecNumber>
    </recommendedName>
</protein>
<dbReference type="GO" id="GO:0004476">
    <property type="term" value="F:mannose-6-phosphate isomerase activity"/>
    <property type="evidence" value="ECO:0007669"/>
    <property type="project" value="UniProtKB-EC"/>
</dbReference>
<feature type="binding site" evidence="8">
    <location>
        <position position="257"/>
    </location>
    <ligand>
        <name>Zn(2+)</name>
        <dbReference type="ChEBI" id="CHEBI:29105"/>
    </ligand>
</feature>
<evidence type="ECO:0000259" key="10">
    <source>
        <dbReference type="Pfam" id="PF20511"/>
    </source>
</evidence>
<dbReference type="InterPro" id="IPR016305">
    <property type="entry name" value="Mannose-6-P_Isomerase"/>
</dbReference>
<dbReference type="InterPro" id="IPR011051">
    <property type="entry name" value="RmlC_Cupin_sf"/>
</dbReference>
<dbReference type="NCBIfam" id="TIGR00218">
    <property type="entry name" value="manA"/>
    <property type="match status" value="1"/>
</dbReference>
<name>A0A3N1G919_9ACTN</name>
<dbReference type="GO" id="GO:0005829">
    <property type="term" value="C:cytosol"/>
    <property type="evidence" value="ECO:0007669"/>
    <property type="project" value="TreeGrafter"/>
</dbReference>
<dbReference type="AlphaFoldDB" id="A0A3N1G919"/>
<comment type="catalytic activity">
    <reaction evidence="1">
        <text>D-mannose 6-phosphate = D-fructose 6-phosphate</text>
        <dbReference type="Rhea" id="RHEA:12356"/>
        <dbReference type="ChEBI" id="CHEBI:58735"/>
        <dbReference type="ChEBI" id="CHEBI:61527"/>
        <dbReference type="EC" id="5.3.1.8"/>
    </reaction>
</comment>